<dbReference type="RefSeq" id="WP_068134819.1">
    <property type="nucleotide sequence ID" value="NZ_AP014924.1"/>
</dbReference>
<dbReference type="Gene3D" id="3.40.190.10">
    <property type="entry name" value="Periplasmic binding protein-like II"/>
    <property type="match status" value="1"/>
</dbReference>
<feature type="signal peptide" evidence="4">
    <location>
        <begin position="1"/>
        <end position="24"/>
    </location>
</feature>
<dbReference type="STRING" id="1555112.LIP_0919"/>
<dbReference type="PANTHER" id="PTHR30061">
    <property type="entry name" value="MALTOSE-BINDING PERIPLASMIC PROTEIN"/>
    <property type="match status" value="1"/>
</dbReference>
<dbReference type="EMBL" id="AP014924">
    <property type="protein sequence ID" value="BAS26776.1"/>
    <property type="molecule type" value="Genomic_DNA"/>
</dbReference>
<gene>
    <name evidence="5" type="ORF">LIP_0919</name>
</gene>
<organism evidence="5 6">
    <name type="scientific">Limnochorda pilosa</name>
    <dbReference type="NCBI Taxonomy" id="1555112"/>
    <lineage>
        <taxon>Bacteria</taxon>
        <taxon>Bacillati</taxon>
        <taxon>Bacillota</taxon>
        <taxon>Limnochordia</taxon>
        <taxon>Limnochordales</taxon>
        <taxon>Limnochordaceae</taxon>
        <taxon>Limnochorda</taxon>
    </lineage>
</organism>
<protein>
    <submittedName>
        <fullName evidence="5">ABC transporter substrate-binding protein</fullName>
    </submittedName>
</protein>
<dbReference type="GO" id="GO:0015768">
    <property type="term" value="P:maltose transport"/>
    <property type="evidence" value="ECO:0007669"/>
    <property type="project" value="TreeGrafter"/>
</dbReference>
<reference evidence="6" key="1">
    <citation type="submission" date="2015-07" db="EMBL/GenBank/DDBJ databases">
        <title>Complete genome sequence and phylogenetic analysis of Limnochorda pilosa.</title>
        <authorList>
            <person name="Watanabe M."/>
            <person name="Kojima H."/>
            <person name="Fukui M."/>
        </authorList>
    </citation>
    <scope>NUCLEOTIDE SEQUENCE [LARGE SCALE GENOMIC DNA]</scope>
    <source>
        <strain evidence="6">HC45</strain>
    </source>
</reference>
<name>A0A0K2SI24_LIMPI</name>
<evidence type="ECO:0000313" key="6">
    <source>
        <dbReference type="Proteomes" id="UP000065807"/>
    </source>
</evidence>
<feature type="chain" id="PRO_5005486922" evidence="4">
    <location>
        <begin position="25"/>
        <end position="415"/>
    </location>
</feature>
<dbReference type="GO" id="GO:0042956">
    <property type="term" value="P:maltodextrin transmembrane transport"/>
    <property type="evidence" value="ECO:0007669"/>
    <property type="project" value="TreeGrafter"/>
</dbReference>
<dbReference type="GO" id="GO:1901982">
    <property type="term" value="F:maltose binding"/>
    <property type="evidence" value="ECO:0007669"/>
    <property type="project" value="TreeGrafter"/>
</dbReference>
<sequence length="415" mass="45745">MTRRIAVGLWSAVLVLALAQTALAQTTIVHWQHHSPARLAMVEQMAQEFMAEHPGVTIEIQSIPLEDYYTKLLPALAAGSGPDVFQIRATDVPRYVEYGVLAPLDPSVVDHEQALKEFVPATISYLESDGVVYGLPTDVQTIVLFYNTEIFKEVGLSGPPSTWDQLVEYAQRIVKRDATGMTTRMGAAHGSYTPVILSYMAQTGTGFLSEDGKALFNNEEALKAFAWVAGWVTEYGIEDLNLGSRWTAFRNQELGMVMAHPAMLGSFRSTHPDLPIGIAQIPVMKEGQPRTNVLTSWAYVQSAQAEGTPEATEWIAYLTSVEAQRRWTSETGELPARLSLIGDDTLLDAEPLLREPLNSLEHAVPYPFEAQAEMETAVRKAVQMVTIEGMAPSEALSWLAREAERIYGEVVAAEY</sequence>
<accession>A0A0K2SI24</accession>
<evidence type="ECO:0000256" key="4">
    <source>
        <dbReference type="SAM" id="SignalP"/>
    </source>
</evidence>
<keyword evidence="6" id="KW-1185">Reference proteome</keyword>
<keyword evidence="3 4" id="KW-0732">Signal</keyword>
<evidence type="ECO:0000313" key="5">
    <source>
        <dbReference type="EMBL" id="BAS26776.1"/>
    </source>
</evidence>
<dbReference type="CDD" id="cd14748">
    <property type="entry name" value="PBP2_UgpB"/>
    <property type="match status" value="1"/>
</dbReference>
<evidence type="ECO:0000256" key="1">
    <source>
        <dbReference type="ARBA" id="ARBA00008520"/>
    </source>
</evidence>
<dbReference type="GO" id="GO:0055052">
    <property type="term" value="C:ATP-binding cassette (ABC) transporter complex, substrate-binding subunit-containing"/>
    <property type="evidence" value="ECO:0007669"/>
    <property type="project" value="TreeGrafter"/>
</dbReference>
<keyword evidence="2" id="KW-0813">Transport</keyword>
<reference evidence="6" key="2">
    <citation type="journal article" date="2016" name="Int. J. Syst. Evol. Microbiol.">
        <title>Complete genome sequence and cell structure of Limnochorda pilosa, a Gram-negative spore-former within the phylum Firmicutes.</title>
        <authorList>
            <person name="Watanabe M."/>
            <person name="Kojima H."/>
            <person name="Fukui M."/>
        </authorList>
    </citation>
    <scope>NUCLEOTIDE SEQUENCE [LARGE SCALE GENOMIC DNA]</scope>
    <source>
        <strain evidence="6">HC45</strain>
    </source>
</reference>
<dbReference type="PANTHER" id="PTHR30061:SF50">
    <property type="entry name" value="MALTOSE_MALTODEXTRIN-BINDING PERIPLASMIC PROTEIN"/>
    <property type="match status" value="1"/>
</dbReference>
<evidence type="ECO:0000256" key="3">
    <source>
        <dbReference type="ARBA" id="ARBA00022729"/>
    </source>
</evidence>
<evidence type="ECO:0000256" key="2">
    <source>
        <dbReference type="ARBA" id="ARBA00022448"/>
    </source>
</evidence>
<dbReference type="Pfam" id="PF01547">
    <property type="entry name" value="SBP_bac_1"/>
    <property type="match status" value="1"/>
</dbReference>
<dbReference type="Proteomes" id="UP000065807">
    <property type="component" value="Chromosome"/>
</dbReference>
<dbReference type="KEGG" id="lpil:LIP_0919"/>
<dbReference type="OrthoDB" id="9795467at2"/>
<comment type="similarity">
    <text evidence="1">Belongs to the bacterial solute-binding protein 1 family.</text>
</comment>
<proteinExistence type="inferred from homology"/>
<dbReference type="AlphaFoldDB" id="A0A0K2SI24"/>
<dbReference type="InterPro" id="IPR006059">
    <property type="entry name" value="SBP"/>
</dbReference>
<dbReference type="SUPFAM" id="SSF53850">
    <property type="entry name" value="Periplasmic binding protein-like II"/>
    <property type="match status" value="1"/>
</dbReference>